<evidence type="ECO:0000256" key="6">
    <source>
        <dbReference type="SAM" id="MobiDB-lite"/>
    </source>
</evidence>
<keyword evidence="5" id="KW-0804">Transcription</keyword>
<accession>A0ABU1X893</accession>
<feature type="compositionally biased region" description="Basic residues" evidence="6">
    <location>
        <begin position="85"/>
        <end position="100"/>
    </location>
</feature>
<dbReference type="RefSeq" id="WP_374726596.1">
    <property type="nucleotide sequence ID" value="NZ_JAVDWW010000001.1"/>
</dbReference>
<dbReference type="Pfam" id="PF00126">
    <property type="entry name" value="HTH_1"/>
    <property type="match status" value="1"/>
</dbReference>
<evidence type="ECO:0000313" key="9">
    <source>
        <dbReference type="Proteomes" id="UP001251217"/>
    </source>
</evidence>
<keyword evidence="9" id="KW-1185">Reference proteome</keyword>
<protein>
    <submittedName>
        <fullName evidence="8">DNA-binding transcriptional LysR family regulator</fullName>
    </submittedName>
</protein>
<name>A0ABU1X893_9NOCA</name>
<reference evidence="8 9" key="1">
    <citation type="submission" date="2023-07" db="EMBL/GenBank/DDBJ databases">
        <title>Sorghum-associated microbial communities from plants grown in Nebraska, USA.</title>
        <authorList>
            <person name="Schachtman D."/>
        </authorList>
    </citation>
    <scope>NUCLEOTIDE SEQUENCE [LARGE SCALE GENOMIC DNA]</scope>
    <source>
        <strain evidence="8 9">4272</strain>
    </source>
</reference>
<evidence type="ECO:0000256" key="3">
    <source>
        <dbReference type="ARBA" id="ARBA00023125"/>
    </source>
</evidence>
<evidence type="ECO:0000256" key="4">
    <source>
        <dbReference type="ARBA" id="ARBA00023159"/>
    </source>
</evidence>
<feature type="region of interest" description="Disordered" evidence="6">
    <location>
        <begin position="63"/>
        <end position="100"/>
    </location>
</feature>
<organism evidence="8 9">
    <name type="scientific">Nocardia kruczakiae</name>
    <dbReference type="NCBI Taxonomy" id="261477"/>
    <lineage>
        <taxon>Bacteria</taxon>
        <taxon>Bacillati</taxon>
        <taxon>Actinomycetota</taxon>
        <taxon>Actinomycetes</taxon>
        <taxon>Mycobacteriales</taxon>
        <taxon>Nocardiaceae</taxon>
        <taxon>Nocardia</taxon>
    </lineage>
</organism>
<dbReference type="InterPro" id="IPR036390">
    <property type="entry name" value="WH_DNA-bd_sf"/>
</dbReference>
<evidence type="ECO:0000313" key="8">
    <source>
        <dbReference type="EMBL" id="MDR7166489.1"/>
    </source>
</evidence>
<keyword evidence="2" id="KW-0805">Transcription regulation</keyword>
<dbReference type="SUPFAM" id="SSF46785">
    <property type="entry name" value="Winged helix' DNA-binding domain"/>
    <property type="match status" value="1"/>
</dbReference>
<comment type="similarity">
    <text evidence="1">Belongs to the LysR transcriptional regulatory family.</text>
</comment>
<dbReference type="PRINTS" id="PR00039">
    <property type="entry name" value="HTHLYSR"/>
</dbReference>
<evidence type="ECO:0000256" key="5">
    <source>
        <dbReference type="ARBA" id="ARBA00023163"/>
    </source>
</evidence>
<proteinExistence type="inferred from homology"/>
<dbReference type="PANTHER" id="PTHR30346">
    <property type="entry name" value="TRANSCRIPTIONAL DUAL REGULATOR HCAR-RELATED"/>
    <property type="match status" value="1"/>
</dbReference>
<dbReference type="Proteomes" id="UP001251217">
    <property type="component" value="Unassembled WGS sequence"/>
</dbReference>
<dbReference type="GO" id="GO:0003677">
    <property type="term" value="F:DNA binding"/>
    <property type="evidence" value="ECO:0007669"/>
    <property type="project" value="UniProtKB-KW"/>
</dbReference>
<sequence length="100" mass="11045">MSLRQFEYVLAVAEEGSVTAAAERLHVAQPSMSQQIRSPERELGVTLFDRTPTGLVPTVVGRAFLRDPSRRRPPTAPAAPDRTARPGRRRIRGACRAPVR</sequence>
<dbReference type="InterPro" id="IPR000847">
    <property type="entry name" value="LysR_HTH_N"/>
</dbReference>
<keyword evidence="3 8" id="KW-0238">DNA-binding</keyword>
<evidence type="ECO:0000259" key="7">
    <source>
        <dbReference type="PROSITE" id="PS50931"/>
    </source>
</evidence>
<gene>
    <name evidence="8" type="ORF">J2W56_000207</name>
</gene>
<dbReference type="PANTHER" id="PTHR30346:SF28">
    <property type="entry name" value="HTH-TYPE TRANSCRIPTIONAL REGULATOR CYNR"/>
    <property type="match status" value="1"/>
</dbReference>
<dbReference type="EMBL" id="JAVDWW010000001">
    <property type="protein sequence ID" value="MDR7166489.1"/>
    <property type="molecule type" value="Genomic_DNA"/>
</dbReference>
<dbReference type="PROSITE" id="PS50931">
    <property type="entry name" value="HTH_LYSR"/>
    <property type="match status" value="1"/>
</dbReference>
<keyword evidence="4" id="KW-0010">Activator</keyword>
<comment type="caution">
    <text evidence="8">The sequence shown here is derived from an EMBL/GenBank/DDBJ whole genome shotgun (WGS) entry which is preliminary data.</text>
</comment>
<feature type="domain" description="HTH lysR-type" evidence="7">
    <location>
        <begin position="1"/>
        <end position="58"/>
    </location>
</feature>
<evidence type="ECO:0000256" key="2">
    <source>
        <dbReference type="ARBA" id="ARBA00023015"/>
    </source>
</evidence>
<dbReference type="InterPro" id="IPR036388">
    <property type="entry name" value="WH-like_DNA-bd_sf"/>
</dbReference>
<evidence type="ECO:0000256" key="1">
    <source>
        <dbReference type="ARBA" id="ARBA00009437"/>
    </source>
</evidence>
<dbReference type="Gene3D" id="1.10.10.10">
    <property type="entry name" value="Winged helix-like DNA-binding domain superfamily/Winged helix DNA-binding domain"/>
    <property type="match status" value="1"/>
</dbReference>